<comment type="similarity">
    <text evidence="2">Belongs to the bacterial solute-binding protein 3 family.</text>
</comment>
<comment type="subcellular location">
    <subcellularLocation>
        <location evidence="1">Periplasm</location>
    </subcellularLocation>
</comment>
<evidence type="ECO:0000313" key="8">
    <source>
        <dbReference type="EMBL" id="MBG6288686.1"/>
    </source>
</evidence>
<dbReference type="RefSeq" id="WP_169891277.1">
    <property type="nucleotide sequence ID" value="NZ_FZOM01000001.1"/>
</dbReference>
<evidence type="ECO:0000256" key="3">
    <source>
        <dbReference type="ARBA" id="ARBA00022448"/>
    </source>
</evidence>
<dbReference type="NCBIfam" id="TIGR01096">
    <property type="entry name" value="3A0103s03R"/>
    <property type="match status" value="1"/>
</dbReference>
<gene>
    <name evidence="8" type="ORF">I5I61_14635</name>
</gene>
<dbReference type="InterPro" id="IPR001638">
    <property type="entry name" value="Solute-binding_3/MltF_N"/>
</dbReference>
<feature type="signal peptide" evidence="6">
    <location>
        <begin position="1"/>
        <end position="27"/>
    </location>
</feature>
<dbReference type="PANTHER" id="PTHR35936:SF17">
    <property type="entry name" value="ARGININE-BINDING EXTRACELLULAR PROTEIN ARTP"/>
    <property type="match status" value="1"/>
</dbReference>
<evidence type="ECO:0000259" key="7">
    <source>
        <dbReference type="SMART" id="SM00062"/>
    </source>
</evidence>
<dbReference type="EMBL" id="JADTFC010000033">
    <property type="protein sequence ID" value="MBG6288686.1"/>
    <property type="molecule type" value="Genomic_DNA"/>
</dbReference>
<dbReference type="CDD" id="cd13703">
    <property type="entry name" value="PBP2_HisJ_LAO"/>
    <property type="match status" value="1"/>
</dbReference>
<accession>A0ABS0KKS4</accession>
<dbReference type="Pfam" id="PF00497">
    <property type="entry name" value="SBP_bac_3"/>
    <property type="match status" value="1"/>
</dbReference>
<feature type="domain" description="Solute-binding protein family 3/N-terminal" evidence="7">
    <location>
        <begin position="31"/>
        <end position="260"/>
    </location>
</feature>
<evidence type="ECO:0000256" key="2">
    <source>
        <dbReference type="ARBA" id="ARBA00010333"/>
    </source>
</evidence>
<dbReference type="InterPro" id="IPR005768">
    <property type="entry name" value="Lys_Arg_Orn-bd"/>
</dbReference>
<dbReference type="PANTHER" id="PTHR35936">
    <property type="entry name" value="MEMBRANE-BOUND LYTIC MUREIN TRANSGLYCOSYLASE F"/>
    <property type="match status" value="1"/>
</dbReference>
<name>A0ABS0KKS4_PSENT</name>
<evidence type="ECO:0000313" key="9">
    <source>
        <dbReference type="Proteomes" id="UP000608450"/>
    </source>
</evidence>
<sequence length="264" mass="29065">MPRSSSMNRKALLGGLMLAAFATFSHADDKPLRIGIEAAYPPFAYKTPEGGIAGFDYDIGNALCEEMKRKCQWVEQEYDGLIPSLKVRKIDAALSSITITEERKHSVDFTHKYYFTPGRLVMKEGSQLDEQFSQLKGKNIGVQRGSTADRFATEVLGKAGANVVRYTSQDEIYLDLLAGRLDGTFADSIPLEIGFLETPRGKGFAFIGPEFKDPKYFGEGAGIAVRKGNTELVGQLNAAIDALRASGKYKEIEGKYFKSDIYGD</sequence>
<dbReference type="GeneID" id="300408137"/>
<keyword evidence="4 6" id="KW-0732">Signal</keyword>
<evidence type="ECO:0000256" key="5">
    <source>
        <dbReference type="ARBA" id="ARBA00022764"/>
    </source>
</evidence>
<organism evidence="8 9">
    <name type="scientific">Pseudomonas nitroreducens</name>
    <dbReference type="NCBI Taxonomy" id="46680"/>
    <lineage>
        <taxon>Bacteria</taxon>
        <taxon>Pseudomonadati</taxon>
        <taxon>Pseudomonadota</taxon>
        <taxon>Gammaproteobacteria</taxon>
        <taxon>Pseudomonadales</taxon>
        <taxon>Pseudomonadaceae</taxon>
        <taxon>Pseudomonas</taxon>
    </lineage>
</organism>
<feature type="chain" id="PRO_5045480076" evidence="6">
    <location>
        <begin position="28"/>
        <end position="264"/>
    </location>
</feature>
<evidence type="ECO:0000256" key="1">
    <source>
        <dbReference type="ARBA" id="ARBA00004418"/>
    </source>
</evidence>
<dbReference type="SMART" id="SM00062">
    <property type="entry name" value="PBPb"/>
    <property type="match status" value="1"/>
</dbReference>
<keyword evidence="3" id="KW-0813">Transport</keyword>
<comment type="caution">
    <text evidence="8">The sequence shown here is derived from an EMBL/GenBank/DDBJ whole genome shotgun (WGS) entry which is preliminary data.</text>
</comment>
<dbReference type="Gene3D" id="3.40.190.10">
    <property type="entry name" value="Periplasmic binding protein-like II"/>
    <property type="match status" value="2"/>
</dbReference>
<protein>
    <submittedName>
        <fullName evidence="8">ABC transporter substrate-binding protein</fullName>
    </submittedName>
</protein>
<dbReference type="SUPFAM" id="SSF53850">
    <property type="entry name" value="Periplasmic binding protein-like II"/>
    <property type="match status" value="1"/>
</dbReference>
<proteinExistence type="inferred from homology"/>
<dbReference type="Proteomes" id="UP000608450">
    <property type="component" value="Unassembled WGS sequence"/>
</dbReference>
<evidence type="ECO:0000256" key="4">
    <source>
        <dbReference type="ARBA" id="ARBA00022729"/>
    </source>
</evidence>
<keyword evidence="9" id="KW-1185">Reference proteome</keyword>
<evidence type="ECO:0000256" key="6">
    <source>
        <dbReference type="SAM" id="SignalP"/>
    </source>
</evidence>
<keyword evidence="5" id="KW-0574">Periplasm</keyword>
<reference evidence="8 9" key="1">
    <citation type="submission" date="2020-11" db="EMBL/GenBank/DDBJ databases">
        <title>Enhanced detection system for hospital associated transmission using whole genome sequencing surveillance.</title>
        <authorList>
            <person name="Harrison L.H."/>
            <person name="Van Tyne D."/>
            <person name="Marsh J.W."/>
            <person name="Griffith M.P."/>
            <person name="Snyder D.J."/>
            <person name="Cooper V.S."/>
            <person name="Mustapha M."/>
        </authorList>
    </citation>
    <scope>NUCLEOTIDE SEQUENCE [LARGE SCALE GENOMIC DNA]</scope>
    <source>
        <strain evidence="8 9">PSA00705</strain>
    </source>
</reference>